<feature type="chain" id="PRO_5047082788" evidence="2">
    <location>
        <begin position="29"/>
        <end position="100"/>
    </location>
</feature>
<gene>
    <name evidence="5" type="primary">LOC104769740</name>
</gene>
<protein>
    <submittedName>
        <fullName evidence="5">Uncharacterized protein LOC104769740</fullName>
    </submittedName>
</protein>
<accession>A0ABM0XXA2</accession>
<reference evidence="5" key="2">
    <citation type="submission" date="2025-08" db="UniProtKB">
        <authorList>
            <consortium name="RefSeq"/>
        </authorList>
    </citation>
    <scope>IDENTIFICATION</scope>
    <source>
        <tissue evidence="5">Leaf</tissue>
    </source>
</reference>
<dbReference type="RefSeq" id="XP_010492322.1">
    <property type="nucleotide sequence ID" value="XM_010494020.1"/>
</dbReference>
<evidence type="ECO:0000259" key="3">
    <source>
        <dbReference type="Pfam" id="PF05617"/>
    </source>
</evidence>
<evidence type="ECO:0000313" key="5">
    <source>
        <dbReference type="RefSeq" id="XP_010492322.1"/>
    </source>
</evidence>
<dbReference type="InterPro" id="IPR008502">
    <property type="entry name" value="Prolamin-like"/>
</dbReference>
<evidence type="ECO:0000256" key="1">
    <source>
        <dbReference type="ARBA" id="ARBA00022729"/>
    </source>
</evidence>
<feature type="signal peptide" evidence="2">
    <location>
        <begin position="1"/>
        <end position="28"/>
    </location>
</feature>
<dbReference type="PANTHER" id="PTHR31181:SF64">
    <property type="entry name" value="ECA1 GAMETOGENESIS FAMILY PROTEIN-RELATED"/>
    <property type="match status" value="1"/>
</dbReference>
<dbReference type="Pfam" id="PF05617">
    <property type="entry name" value="Prolamin_like"/>
    <property type="match status" value="1"/>
</dbReference>
<reference evidence="4" key="1">
    <citation type="journal article" date="2014" name="Nat. Commun.">
        <title>The emerging biofuel crop Camelina sativa retains a highly undifferentiated hexaploid genome structure.</title>
        <authorList>
            <person name="Kagale S."/>
            <person name="Koh C."/>
            <person name="Nixon J."/>
            <person name="Bollina V."/>
            <person name="Clarke W.E."/>
            <person name="Tuteja R."/>
            <person name="Spillane C."/>
            <person name="Robinson S.J."/>
            <person name="Links M.G."/>
            <person name="Clarke C."/>
            <person name="Higgins E.E."/>
            <person name="Huebert T."/>
            <person name="Sharpe A.G."/>
            <person name="Parkin I.A."/>
        </authorList>
    </citation>
    <scope>NUCLEOTIDE SEQUENCE [LARGE SCALE GENOMIC DNA]</scope>
    <source>
        <strain evidence="4">cv. DH55</strain>
    </source>
</reference>
<feature type="domain" description="Prolamin-like" evidence="3">
    <location>
        <begin position="38"/>
        <end position="87"/>
    </location>
</feature>
<name>A0ABM0XXA2_CAMSA</name>
<dbReference type="Proteomes" id="UP000694864">
    <property type="component" value="Chromosome 20"/>
</dbReference>
<proteinExistence type="predicted"/>
<dbReference type="PANTHER" id="PTHR31181">
    <property type="entry name" value="EGG CELL-SECRETED PROTEIN 1.4"/>
    <property type="match status" value="1"/>
</dbReference>
<keyword evidence="4" id="KW-1185">Reference proteome</keyword>
<dbReference type="GeneID" id="104769740"/>
<evidence type="ECO:0000313" key="4">
    <source>
        <dbReference type="Proteomes" id="UP000694864"/>
    </source>
</evidence>
<sequence>METKQIRVKIMFFLSVIIALLCCHQSEAQAPIPSPNGCYSSIMEVQGCLDAVKAASKGDFKGLGKDCCHALNGLSDECFLDLFPGMFYIVVVVKAICNIY</sequence>
<keyword evidence="1 2" id="KW-0732">Signal</keyword>
<evidence type="ECO:0000256" key="2">
    <source>
        <dbReference type="SAM" id="SignalP"/>
    </source>
</evidence>
<organism evidence="4 5">
    <name type="scientific">Camelina sativa</name>
    <name type="common">False flax</name>
    <name type="synonym">Myagrum sativum</name>
    <dbReference type="NCBI Taxonomy" id="90675"/>
    <lineage>
        <taxon>Eukaryota</taxon>
        <taxon>Viridiplantae</taxon>
        <taxon>Streptophyta</taxon>
        <taxon>Embryophyta</taxon>
        <taxon>Tracheophyta</taxon>
        <taxon>Spermatophyta</taxon>
        <taxon>Magnoliopsida</taxon>
        <taxon>eudicotyledons</taxon>
        <taxon>Gunneridae</taxon>
        <taxon>Pentapetalae</taxon>
        <taxon>rosids</taxon>
        <taxon>malvids</taxon>
        <taxon>Brassicales</taxon>
        <taxon>Brassicaceae</taxon>
        <taxon>Camelineae</taxon>
        <taxon>Camelina</taxon>
    </lineage>
</organism>